<dbReference type="InterPro" id="IPR018232">
    <property type="entry name" value="Glyco_hydro_37_CS"/>
</dbReference>
<evidence type="ECO:0000313" key="10">
    <source>
        <dbReference type="RefSeq" id="XP_011308435.1"/>
    </source>
</evidence>
<dbReference type="PANTHER" id="PTHR23403">
    <property type="entry name" value="TREHALASE"/>
    <property type="match status" value="1"/>
</dbReference>
<dbReference type="SUPFAM" id="SSF48208">
    <property type="entry name" value="Six-hairpin glycosidases"/>
    <property type="match status" value="1"/>
</dbReference>
<evidence type="ECO:0000256" key="6">
    <source>
        <dbReference type="ARBA" id="ARBA00023295"/>
    </source>
</evidence>
<dbReference type="InterPro" id="IPR001661">
    <property type="entry name" value="Glyco_hydro_37"/>
</dbReference>
<dbReference type="PROSITE" id="PS00928">
    <property type="entry name" value="TREHALASE_2"/>
    <property type="match status" value="1"/>
</dbReference>
<dbReference type="GeneID" id="105269690"/>
<evidence type="ECO:0000256" key="7">
    <source>
        <dbReference type="RuleBase" id="RU361180"/>
    </source>
</evidence>
<keyword evidence="5 7" id="KW-0378">Hydrolase</keyword>
<dbReference type="InterPro" id="IPR012341">
    <property type="entry name" value="6hp_glycosidase-like_sf"/>
</dbReference>
<name>A0A9R1TFI9_9HYME</name>
<feature type="chain" id="PRO_5040392772" description="Trehalase" evidence="8">
    <location>
        <begin position="20"/>
        <end position="574"/>
    </location>
</feature>
<keyword evidence="9" id="KW-1185">Reference proteome</keyword>
<accession>A0A9R1TFI9</accession>
<sequence length="574" mass="66541">MWLDHLLTFFLLHVSDVAASIGSGKLKTDLCNSPIYCHSLLLKTVQLANIFPDSKTFVDMYLLNAPNKTLESFDELMSATGGKPNKIQVALFVSENFAKKNELIPWVPPDWKSRPSILEKIRDEVVREWILKLNFIWRNLSRIVHPDVIKYPERHSLIPVNNGFIVPGGRFREFYYWDTYWVVEGLLLSGMEKTAKGMLENLLSMVEAYGFVPNGGRIYYLMRSQPPLLIPMVKKYVDSTNDTTFISKNLPLLEREFKYFHNEKSVSVIKGRKIYRMAHYVVTSEGPRPESYWEDYEEAQKHVKHVDEERFYAEIKAGAESGWDFSARWFISEGSAFGNLSDISTRNIVPVDLNAFLQRNARILADFHRMEGNSPRVKFYEDIARTYQRGIDHVLWNEDEGIWLDYDMKNARPRDIFYPTNLTPLYTESFNRTHREIYAKRAVEYLRRQRIGEFMGGTPASLDETGQQWDAPNAWPPLQSIIVQGLRNTRVHSAMSVAKELATRWLRAMYIGFHKYGHMFEKYDAREPGKFGAGGEYTCQQGFGWTNGVVFEFIDNYPNVTANELLCNSCTTDF</sequence>
<dbReference type="GO" id="GO:0004555">
    <property type="term" value="F:alpha,alpha-trehalase activity"/>
    <property type="evidence" value="ECO:0007669"/>
    <property type="project" value="UniProtKB-EC"/>
</dbReference>
<keyword evidence="8" id="KW-0732">Signal</keyword>
<dbReference type="Pfam" id="PF01204">
    <property type="entry name" value="Trehalase"/>
    <property type="match status" value="1"/>
</dbReference>
<dbReference type="InterPro" id="IPR008928">
    <property type="entry name" value="6-hairpin_glycosidase_sf"/>
</dbReference>
<dbReference type="KEGG" id="fas:105269690"/>
<comment type="similarity">
    <text evidence="2 7">Belongs to the glycosyl hydrolase 37 family.</text>
</comment>
<protein>
    <recommendedName>
        <fullName evidence="4 7">Trehalase</fullName>
        <ecNumber evidence="3 7">3.2.1.28</ecNumber>
    </recommendedName>
    <alternativeName>
        <fullName evidence="7">Alpha-trehalose glucohydrolase</fullName>
    </alternativeName>
</protein>
<feature type="signal peptide" evidence="8">
    <location>
        <begin position="1"/>
        <end position="19"/>
    </location>
</feature>
<evidence type="ECO:0000256" key="1">
    <source>
        <dbReference type="ARBA" id="ARBA00001576"/>
    </source>
</evidence>
<gene>
    <name evidence="10" type="primary">LOC105269690</name>
</gene>
<dbReference type="EC" id="3.2.1.28" evidence="3 7"/>
<evidence type="ECO:0000256" key="3">
    <source>
        <dbReference type="ARBA" id="ARBA00012757"/>
    </source>
</evidence>
<evidence type="ECO:0000256" key="2">
    <source>
        <dbReference type="ARBA" id="ARBA00005615"/>
    </source>
</evidence>
<evidence type="ECO:0000313" key="9">
    <source>
        <dbReference type="Proteomes" id="UP000694866"/>
    </source>
</evidence>
<evidence type="ECO:0000256" key="4">
    <source>
        <dbReference type="ARBA" id="ARBA00019905"/>
    </source>
</evidence>
<dbReference type="AlphaFoldDB" id="A0A9R1TFI9"/>
<dbReference type="OrthoDB" id="3542292at2759"/>
<dbReference type="PROSITE" id="PS00927">
    <property type="entry name" value="TREHALASE_1"/>
    <property type="match status" value="1"/>
</dbReference>
<reference evidence="10" key="1">
    <citation type="submission" date="2025-08" db="UniProtKB">
        <authorList>
            <consortium name="RefSeq"/>
        </authorList>
    </citation>
    <scope>IDENTIFICATION</scope>
    <source>
        <strain evidence="10">USDA-PBARC FA_bdor</strain>
        <tissue evidence="10">Whole organism</tissue>
    </source>
</reference>
<dbReference type="PRINTS" id="PR00744">
    <property type="entry name" value="GLHYDRLASE37"/>
</dbReference>
<evidence type="ECO:0000256" key="8">
    <source>
        <dbReference type="SAM" id="SignalP"/>
    </source>
</evidence>
<dbReference type="GO" id="GO:0005993">
    <property type="term" value="P:trehalose catabolic process"/>
    <property type="evidence" value="ECO:0007669"/>
    <property type="project" value="TreeGrafter"/>
</dbReference>
<dbReference type="PANTHER" id="PTHR23403:SF1">
    <property type="entry name" value="TREHALASE"/>
    <property type="match status" value="1"/>
</dbReference>
<dbReference type="RefSeq" id="XP_011308435.1">
    <property type="nucleotide sequence ID" value="XM_011310133.1"/>
</dbReference>
<dbReference type="Gene3D" id="1.50.10.10">
    <property type="match status" value="1"/>
</dbReference>
<evidence type="ECO:0000256" key="5">
    <source>
        <dbReference type="ARBA" id="ARBA00022801"/>
    </source>
</evidence>
<keyword evidence="6 7" id="KW-0326">Glycosidase</keyword>
<organism evidence="9 10">
    <name type="scientific">Fopius arisanus</name>
    <dbReference type="NCBI Taxonomy" id="64838"/>
    <lineage>
        <taxon>Eukaryota</taxon>
        <taxon>Metazoa</taxon>
        <taxon>Ecdysozoa</taxon>
        <taxon>Arthropoda</taxon>
        <taxon>Hexapoda</taxon>
        <taxon>Insecta</taxon>
        <taxon>Pterygota</taxon>
        <taxon>Neoptera</taxon>
        <taxon>Endopterygota</taxon>
        <taxon>Hymenoptera</taxon>
        <taxon>Apocrita</taxon>
        <taxon>Ichneumonoidea</taxon>
        <taxon>Braconidae</taxon>
        <taxon>Opiinae</taxon>
        <taxon>Fopius</taxon>
    </lineage>
</organism>
<comment type="catalytic activity">
    <reaction evidence="1 7">
        <text>alpha,alpha-trehalose + H2O = alpha-D-glucose + beta-D-glucose</text>
        <dbReference type="Rhea" id="RHEA:32675"/>
        <dbReference type="ChEBI" id="CHEBI:15377"/>
        <dbReference type="ChEBI" id="CHEBI:15903"/>
        <dbReference type="ChEBI" id="CHEBI:16551"/>
        <dbReference type="ChEBI" id="CHEBI:17925"/>
        <dbReference type="EC" id="3.2.1.28"/>
    </reaction>
</comment>
<dbReference type="Proteomes" id="UP000694866">
    <property type="component" value="Unplaced"/>
</dbReference>
<proteinExistence type="inferred from homology"/>